<organism evidence="3 4">
    <name type="scientific">Streptomyces yunnanensis</name>
    <dbReference type="NCBI Taxonomy" id="156453"/>
    <lineage>
        <taxon>Bacteria</taxon>
        <taxon>Bacillati</taxon>
        <taxon>Actinomycetota</taxon>
        <taxon>Actinomycetes</taxon>
        <taxon>Kitasatosporales</taxon>
        <taxon>Streptomycetaceae</taxon>
        <taxon>Streptomyces</taxon>
    </lineage>
</organism>
<feature type="transmembrane region" description="Helical" evidence="2">
    <location>
        <begin position="150"/>
        <end position="168"/>
    </location>
</feature>
<comment type="caution">
    <text evidence="3">The sequence shown here is derived from an EMBL/GenBank/DDBJ whole genome shotgun (WGS) entry which is preliminary data.</text>
</comment>
<feature type="transmembrane region" description="Helical" evidence="2">
    <location>
        <begin position="202"/>
        <end position="224"/>
    </location>
</feature>
<evidence type="ECO:0000256" key="2">
    <source>
        <dbReference type="SAM" id="Phobius"/>
    </source>
</evidence>
<evidence type="ECO:0000313" key="3">
    <source>
        <dbReference type="EMBL" id="SHL81255.1"/>
    </source>
</evidence>
<evidence type="ECO:0000256" key="1">
    <source>
        <dbReference type="SAM" id="MobiDB-lite"/>
    </source>
</evidence>
<dbReference type="Pfam" id="PF19590">
    <property type="entry name" value="TrbL_3"/>
    <property type="match status" value="1"/>
</dbReference>
<feature type="transmembrane region" description="Helical" evidence="2">
    <location>
        <begin position="174"/>
        <end position="190"/>
    </location>
</feature>
<feature type="compositionally biased region" description="Polar residues" evidence="1">
    <location>
        <begin position="479"/>
        <end position="497"/>
    </location>
</feature>
<evidence type="ECO:0000313" key="4">
    <source>
        <dbReference type="Proteomes" id="UP000184388"/>
    </source>
</evidence>
<reference evidence="4" key="1">
    <citation type="submission" date="2016-11" db="EMBL/GenBank/DDBJ databases">
        <authorList>
            <person name="Jaros S."/>
            <person name="Januszkiewicz K."/>
            <person name="Wedrychowicz H."/>
        </authorList>
    </citation>
    <scope>NUCLEOTIDE SEQUENCE [LARGE SCALE GENOMIC DNA]</scope>
    <source>
        <strain evidence="4">CGMCC 4.3555</strain>
    </source>
</reference>
<feature type="transmembrane region" description="Helical" evidence="2">
    <location>
        <begin position="58"/>
        <end position="77"/>
    </location>
</feature>
<keyword evidence="2" id="KW-0812">Transmembrane</keyword>
<name>A0A9X8MU20_9ACTN</name>
<protein>
    <submittedName>
        <fullName evidence="3">Uncharacterized protein</fullName>
    </submittedName>
</protein>
<accession>A0A9X8MU20</accession>
<dbReference type="AlphaFoldDB" id="A0A9X8MU20"/>
<sequence length="531" mass="55749">MLPDFPAVIVNAITSFLGTLIEQVMKPLRAFLADTLLATPDITQHADVKRLWKATLEITVGIYVLFVTAGGITVMGHETVQTRYALKQILPRLPLGMIAAASSLTVMRKAISLSNALAHAIMTTDLSDAGQGMVERVLPFALFRVAGLKLYLLLLAIMMIALVLAVLIGFMVRVAVLALVAVCGPLALACHAHPLTDSIARLWWRAVAGCLVIQVAQSITFVLALRLFFAPGASTLGIPKSDQLGTLLAGLGLFWVLFKIPGWTLQVILRGTPVHQPHAPAAVRVLKHLALYQLMDHYLPATRLLRRRSGGAGGSGGGGGFGQGRGGPGGRRGPGGRGPGGGGRRGSRPSVPGPGTGGGTRSRVGRPAGPPGPTDRRGAAGTPAAGRAHRRDSFGARHATPAATTAPGPPPGRAPVGQAPRHRGPRAAPLYHASNSPRTALHTAPARLRSQLTASVPAECTPSWPSRPAQTRLPARTEGTPTRTSLPPRSGATTTPPSLARQPVRPVPAAPMRLRPVRPMQLQLPLEPPRR</sequence>
<gene>
    <name evidence="3" type="ORF">SAMN05216268_106278</name>
</gene>
<feature type="region of interest" description="Disordered" evidence="1">
    <location>
        <begin position="309"/>
        <end position="531"/>
    </location>
</feature>
<feature type="compositionally biased region" description="Low complexity" evidence="1">
    <location>
        <begin position="396"/>
        <end position="406"/>
    </location>
</feature>
<dbReference type="Proteomes" id="UP000184388">
    <property type="component" value="Unassembled WGS sequence"/>
</dbReference>
<proteinExistence type="predicted"/>
<dbReference type="RefSeq" id="WP_079181924.1">
    <property type="nucleotide sequence ID" value="NZ_FRBK01000006.1"/>
</dbReference>
<keyword evidence="2" id="KW-1133">Transmembrane helix</keyword>
<feature type="compositionally biased region" description="Gly residues" evidence="1">
    <location>
        <begin position="310"/>
        <end position="344"/>
    </location>
</feature>
<dbReference type="InterPro" id="IPR045782">
    <property type="entry name" value="TrbL_3"/>
</dbReference>
<feature type="compositionally biased region" description="Low complexity" evidence="1">
    <location>
        <begin position="510"/>
        <end position="520"/>
    </location>
</feature>
<dbReference type="EMBL" id="FRBK01000006">
    <property type="protein sequence ID" value="SHL81255.1"/>
    <property type="molecule type" value="Genomic_DNA"/>
</dbReference>
<keyword evidence="2" id="KW-0472">Membrane</keyword>